<accession>A0A8D8H6B1</accession>
<name>A0A8D8H6B1_CULPI</name>
<proteinExistence type="predicted"/>
<dbReference type="EMBL" id="HBUE01305011">
    <property type="protein sequence ID" value="CAG6580538.1"/>
    <property type="molecule type" value="Transcribed_RNA"/>
</dbReference>
<evidence type="ECO:0000313" key="1">
    <source>
        <dbReference type="EMBL" id="CAG6528781.1"/>
    </source>
</evidence>
<dbReference type="EMBL" id="HBUE01305010">
    <property type="protein sequence ID" value="CAG6580537.1"/>
    <property type="molecule type" value="Transcribed_RNA"/>
</dbReference>
<sequence>MKQSIVRLATLSNVAAKFEFALAAVVIQAALAKLPLCRHLRSIFVGQLLEVLAVPQPMVRALARLARPLLFLFSPLCRFLCNAMVKQCGFLFVSASAARSRRCSDVRFVVQVDRRLARILDDL</sequence>
<protein>
    <submittedName>
        <fullName evidence="1">(northern house mosquito) hypothetical protein</fullName>
    </submittedName>
</protein>
<reference evidence="1" key="1">
    <citation type="submission" date="2021-05" db="EMBL/GenBank/DDBJ databases">
        <authorList>
            <person name="Alioto T."/>
            <person name="Alioto T."/>
            <person name="Gomez Garrido J."/>
        </authorList>
    </citation>
    <scope>NUCLEOTIDE SEQUENCE</scope>
</reference>
<organism evidence="1">
    <name type="scientific">Culex pipiens</name>
    <name type="common">House mosquito</name>
    <dbReference type="NCBI Taxonomy" id="7175"/>
    <lineage>
        <taxon>Eukaryota</taxon>
        <taxon>Metazoa</taxon>
        <taxon>Ecdysozoa</taxon>
        <taxon>Arthropoda</taxon>
        <taxon>Hexapoda</taxon>
        <taxon>Insecta</taxon>
        <taxon>Pterygota</taxon>
        <taxon>Neoptera</taxon>
        <taxon>Endopterygota</taxon>
        <taxon>Diptera</taxon>
        <taxon>Nematocera</taxon>
        <taxon>Culicoidea</taxon>
        <taxon>Culicidae</taxon>
        <taxon>Culicinae</taxon>
        <taxon>Culicini</taxon>
        <taxon>Culex</taxon>
        <taxon>Culex</taxon>
    </lineage>
</organism>
<dbReference type="EMBL" id="HBUE01198915">
    <property type="protein sequence ID" value="CAG6528780.1"/>
    <property type="molecule type" value="Transcribed_RNA"/>
</dbReference>
<dbReference type="AlphaFoldDB" id="A0A8D8H6B1"/>
<dbReference type="EMBL" id="HBUE01198916">
    <property type="protein sequence ID" value="CAG6528781.1"/>
    <property type="molecule type" value="Transcribed_RNA"/>
</dbReference>